<reference evidence="1 2" key="1">
    <citation type="submission" date="2019-11" db="EMBL/GenBank/DDBJ databases">
        <title>Complete genome sequence of Corynebacterium kalinowskii 1959, a novel Corynebacterium species isolated from soil of a small paddock in Vilsendorf, Germany.</title>
        <authorList>
            <person name="Schaffert L."/>
            <person name="Ruwe M."/>
            <person name="Milse J."/>
            <person name="Hanuschka K."/>
            <person name="Ortseifen V."/>
            <person name="Droste J."/>
            <person name="Brandt D."/>
            <person name="Schlueter L."/>
            <person name="Kutter Y."/>
            <person name="Vinke S."/>
            <person name="Viehoefer P."/>
            <person name="Jacob L."/>
            <person name="Luebke N.-C."/>
            <person name="Schulte-Berndt E."/>
            <person name="Hain C."/>
            <person name="Linder M."/>
            <person name="Schmidt P."/>
            <person name="Wollenschlaeger L."/>
            <person name="Luttermann T."/>
            <person name="Thieme E."/>
            <person name="Hassa J."/>
            <person name="Haak M."/>
            <person name="Wittchen M."/>
            <person name="Mentz A."/>
            <person name="Persicke M."/>
            <person name="Busche T."/>
            <person name="Ruckert C."/>
        </authorList>
    </citation>
    <scope>NUCLEOTIDE SEQUENCE [LARGE SCALE GENOMIC DNA]</scope>
    <source>
        <strain evidence="1 2">2039</strain>
    </source>
</reference>
<dbReference type="RefSeq" id="WP_156232331.1">
    <property type="nucleotide sequence ID" value="NZ_CP046455.1"/>
</dbReference>
<accession>A0A6B8WBH3</accession>
<keyword evidence="2" id="KW-1185">Reference proteome</keyword>
<dbReference type="EMBL" id="CP046455">
    <property type="protein sequence ID" value="QGU08655.1"/>
    <property type="molecule type" value="Genomic_DNA"/>
</dbReference>
<proteinExistence type="predicted"/>
<gene>
    <name evidence="1" type="ORF">COCCU_13825</name>
</gene>
<evidence type="ECO:0000313" key="1">
    <source>
        <dbReference type="EMBL" id="QGU08655.1"/>
    </source>
</evidence>
<evidence type="ECO:0000313" key="2">
    <source>
        <dbReference type="Proteomes" id="UP000424462"/>
    </source>
</evidence>
<dbReference type="KEGG" id="cok:COCCU_13825"/>
<sequence length="343" mass="38400">MTLLDDLVAGPRGRDFLMEVALSSEGNGGPLSRATWRVGSYMERNVRKFGIDREHSARARATTVAPLLEEVPLVELAPRLLYDALEYTVFRATYWQEPMDGEVFLSAAPLRRGLCRIARHVADSEVTAGWSDPFLPDRQWSVNWAKPDPDTQVPSVDEALESWREEAQTESLWWSTPPWPVISTARELVDGTPGGLRFVEDGRGWETAQVQAATISPGARVFTINGPGAWAQLCRRFPLDVTPGKGQDWRLATGYPHGWVIPDFVQVAQHYDALHLSMRGYFATAGRVIPVDEEQAGLLAGWSPGQTFWFTDAVALGKPVTWRNHGHDFSEYDWRPDADDRKA</sequence>
<organism evidence="1 2">
    <name type="scientific">Corynebacterium occultum</name>
    <dbReference type="NCBI Taxonomy" id="2675219"/>
    <lineage>
        <taxon>Bacteria</taxon>
        <taxon>Bacillati</taxon>
        <taxon>Actinomycetota</taxon>
        <taxon>Actinomycetes</taxon>
        <taxon>Mycobacteriales</taxon>
        <taxon>Corynebacteriaceae</taxon>
        <taxon>Corynebacterium</taxon>
    </lineage>
</organism>
<dbReference type="AlphaFoldDB" id="A0A6B8WBH3"/>
<dbReference type="Proteomes" id="UP000424462">
    <property type="component" value="Chromosome"/>
</dbReference>
<protein>
    <submittedName>
        <fullName evidence="1">Uncharacterized protein</fullName>
    </submittedName>
</protein>
<name>A0A6B8WBH3_9CORY</name>